<evidence type="ECO:0000313" key="1">
    <source>
        <dbReference type="EMBL" id="MCL1143600.1"/>
    </source>
</evidence>
<proteinExistence type="predicted"/>
<dbReference type="Proteomes" id="UP001139333">
    <property type="component" value="Unassembled WGS sequence"/>
</dbReference>
<keyword evidence="2" id="KW-1185">Reference proteome</keyword>
<reference evidence="1" key="1">
    <citation type="submission" date="2022-01" db="EMBL/GenBank/DDBJ databases">
        <title>Whole genome-based taxonomy of the Shewanellaceae.</title>
        <authorList>
            <person name="Martin-Rodriguez A.J."/>
        </authorList>
    </citation>
    <scope>NUCLEOTIDE SEQUENCE</scope>
    <source>
        <strain evidence="1">DSM 16422</strain>
    </source>
</reference>
<gene>
    <name evidence="1" type="ORF">L2672_12970</name>
</gene>
<dbReference type="EMBL" id="JAKIKP010000010">
    <property type="protein sequence ID" value="MCL1143600.1"/>
    <property type="molecule type" value="Genomic_DNA"/>
</dbReference>
<name>A0A9X2CME7_9GAMM</name>
<sequence>MHKFDELLQVKNMQKSQLLVNTINLELHLSLKESLNKGDMQEISDTVDLLITNMSQHLEDQMSEVDLSPKQEERIKNALNGVILPCEQIEQAN</sequence>
<organism evidence="1 2">
    <name type="scientific">Shewanella gaetbuli</name>
    <dbReference type="NCBI Taxonomy" id="220752"/>
    <lineage>
        <taxon>Bacteria</taxon>
        <taxon>Pseudomonadati</taxon>
        <taxon>Pseudomonadota</taxon>
        <taxon>Gammaproteobacteria</taxon>
        <taxon>Alteromonadales</taxon>
        <taxon>Shewanellaceae</taxon>
        <taxon>Shewanella</taxon>
    </lineage>
</organism>
<protein>
    <submittedName>
        <fullName evidence="1">Uncharacterized protein</fullName>
    </submittedName>
</protein>
<dbReference type="AlphaFoldDB" id="A0A9X2CME7"/>
<evidence type="ECO:0000313" key="2">
    <source>
        <dbReference type="Proteomes" id="UP001139333"/>
    </source>
</evidence>
<comment type="caution">
    <text evidence="1">The sequence shown here is derived from an EMBL/GenBank/DDBJ whole genome shotgun (WGS) entry which is preliminary data.</text>
</comment>
<dbReference type="RefSeq" id="WP_248996275.1">
    <property type="nucleotide sequence ID" value="NZ_JAKIKP010000010.1"/>
</dbReference>
<accession>A0A9X2CME7</accession>